<dbReference type="Proteomes" id="UP000269945">
    <property type="component" value="Unassembled WGS sequence"/>
</dbReference>
<dbReference type="InterPro" id="IPR013783">
    <property type="entry name" value="Ig-like_fold"/>
</dbReference>
<protein>
    <submittedName>
        <fullName evidence="1">Uncharacterized protein</fullName>
    </submittedName>
</protein>
<evidence type="ECO:0000313" key="2">
    <source>
        <dbReference type="Proteomes" id="UP000269945"/>
    </source>
</evidence>
<dbReference type="AlphaFoldDB" id="A0A9X9Q945"/>
<dbReference type="EMBL" id="CYRY02045028">
    <property type="protein sequence ID" value="VCX40288.1"/>
    <property type="molecule type" value="Genomic_DNA"/>
</dbReference>
<feature type="non-terminal residue" evidence="1">
    <location>
        <position position="90"/>
    </location>
</feature>
<name>A0A9X9Q945_GULGU</name>
<reference evidence="1 2" key="1">
    <citation type="submission" date="2018-10" db="EMBL/GenBank/DDBJ databases">
        <authorList>
            <person name="Ekblom R."/>
            <person name="Jareborg N."/>
        </authorList>
    </citation>
    <scope>NUCLEOTIDE SEQUENCE [LARGE SCALE GENOMIC DNA]</scope>
    <source>
        <tissue evidence="1">Muscle</tissue>
    </source>
</reference>
<proteinExistence type="predicted"/>
<organism evidence="1 2">
    <name type="scientific">Gulo gulo</name>
    <name type="common">Wolverine</name>
    <name type="synonym">Gluton</name>
    <dbReference type="NCBI Taxonomy" id="48420"/>
    <lineage>
        <taxon>Eukaryota</taxon>
        <taxon>Metazoa</taxon>
        <taxon>Chordata</taxon>
        <taxon>Craniata</taxon>
        <taxon>Vertebrata</taxon>
        <taxon>Euteleostomi</taxon>
        <taxon>Mammalia</taxon>
        <taxon>Eutheria</taxon>
        <taxon>Laurasiatheria</taxon>
        <taxon>Carnivora</taxon>
        <taxon>Caniformia</taxon>
        <taxon>Musteloidea</taxon>
        <taxon>Mustelidae</taxon>
        <taxon>Guloninae</taxon>
        <taxon>Gulo</taxon>
    </lineage>
</organism>
<accession>A0A9X9Q945</accession>
<sequence>GLDPPLHHPPHSLIGDWLWEVGESTLTHISICGTEGHPHLHCKQQQCWTCYVDWYQQIPHGSPKILVLRTTRPSGIPALFSGSDTGDKVL</sequence>
<comment type="caution">
    <text evidence="1">The sequence shown here is derived from an EMBL/GenBank/DDBJ whole genome shotgun (WGS) entry which is preliminary data.</text>
</comment>
<dbReference type="InterPro" id="IPR036179">
    <property type="entry name" value="Ig-like_dom_sf"/>
</dbReference>
<dbReference type="Gene3D" id="2.60.40.10">
    <property type="entry name" value="Immunoglobulins"/>
    <property type="match status" value="1"/>
</dbReference>
<dbReference type="SUPFAM" id="SSF48726">
    <property type="entry name" value="Immunoglobulin"/>
    <property type="match status" value="1"/>
</dbReference>
<evidence type="ECO:0000313" key="1">
    <source>
        <dbReference type="EMBL" id="VCX40288.1"/>
    </source>
</evidence>
<gene>
    <name evidence="1" type="ORF">BN2614_LOCUS1</name>
</gene>
<keyword evidence="2" id="KW-1185">Reference proteome</keyword>